<protein>
    <submittedName>
        <fullName evidence="1">Uncharacterized protein</fullName>
    </submittedName>
</protein>
<dbReference type="AlphaFoldDB" id="A0A813LPI8"/>
<evidence type="ECO:0000313" key="2">
    <source>
        <dbReference type="Proteomes" id="UP000626109"/>
    </source>
</evidence>
<organism evidence="1 2">
    <name type="scientific">Polarella glacialis</name>
    <name type="common">Dinoflagellate</name>
    <dbReference type="NCBI Taxonomy" id="89957"/>
    <lineage>
        <taxon>Eukaryota</taxon>
        <taxon>Sar</taxon>
        <taxon>Alveolata</taxon>
        <taxon>Dinophyceae</taxon>
        <taxon>Suessiales</taxon>
        <taxon>Suessiaceae</taxon>
        <taxon>Polarella</taxon>
    </lineage>
</organism>
<dbReference type="Proteomes" id="UP000626109">
    <property type="component" value="Unassembled WGS sequence"/>
</dbReference>
<comment type="caution">
    <text evidence="1">The sequence shown here is derived from an EMBL/GenBank/DDBJ whole genome shotgun (WGS) entry which is preliminary data.</text>
</comment>
<dbReference type="EMBL" id="CAJNNW010036641">
    <property type="protein sequence ID" value="CAE8736277.1"/>
    <property type="molecule type" value="Genomic_DNA"/>
</dbReference>
<accession>A0A813LPI8</accession>
<name>A0A813LPI8_POLGL</name>
<gene>
    <name evidence="1" type="ORF">PGLA2088_LOCUS48245</name>
</gene>
<sequence>MGPCLPQVRLRTRLPLESGPDKSSLLTAVDAASALWFALRSPLLLEWEVEFEGGFTAVLAAELSTDTAAAWPPKKCHLSVAPRSAEALGAATSAARALTVPSAATPQQLSDLLLAGSATVVELAPHLAADVAEPAEPRTTLMHPQAASSQTSDIDPPAYVSGQPTLVNRDDRRQIFQPLCLQQWNHDVCGHHALFSLRCLLRDQLHLLRDEQRFWRHAFADVESLVQHGEASGRWPKSSVIGGIVDEMHLRYLVSVDRELIGRATVASTSESLREQLASLGPCPEGRRRVHGFLLPAATHWYSAAVVDTPGSNREVWFFDSYNWALASMQTAEDIETLVECQLEMSRGYCYEKPRLEEPASWLHRPEEHLQNAWEEGVAEWWKGCQKTSMFWRHKPLAVRRELKRMDMCLVRDFLEVLTEKVP</sequence>
<reference evidence="1" key="1">
    <citation type="submission" date="2021-02" db="EMBL/GenBank/DDBJ databases">
        <authorList>
            <person name="Dougan E. K."/>
            <person name="Rhodes N."/>
            <person name="Thang M."/>
            <person name="Chan C."/>
        </authorList>
    </citation>
    <scope>NUCLEOTIDE SEQUENCE</scope>
</reference>
<proteinExistence type="predicted"/>
<evidence type="ECO:0000313" key="1">
    <source>
        <dbReference type="EMBL" id="CAE8736277.1"/>
    </source>
</evidence>